<reference evidence="1" key="1">
    <citation type="submission" date="2018-02" db="EMBL/GenBank/DDBJ databases">
        <title>Rhizophora mucronata_Transcriptome.</title>
        <authorList>
            <person name="Meera S.P."/>
            <person name="Sreeshan A."/>
            <person name="Augustine A."/>
        </authorList>
    </citation>
    <scope>NUCLEOTIDE SEQUENCE</scope>
    <source>
        <tissue evidence="1">Leaf</tissue>
    </source>
</reference>
<protein>
    <submittedName>
        <fullName evidence="1">Uncharacterized protein</fullName>
    </submittedName>
</protein>
<evidence type="ECO:0000313" key="1">
    <source>
        <dbReference type="EMBL" id="MBX40313.1"/>
    </source>
</evidence>
<proteinExistence type="predicted"/>
<name>A0A2P2NCW0_RHIMU</name>
<organism evidence="1">
    <name type="scientific">Rhizophora mucronata</name>
    <name type="common">Asiatic mangrove</name>
    <dbReference type="NCBI Taxonomy" id="61149"/>
    <lineage>
        <taxon>Eukaryota</taxon>
        <taxon>Viridiplantae</taxon>
        <taxon>Streptophyta</taxon>
        <taxon>Embryophyta</taxon>
        <taxon>Tracheophyta</taxon>
        <taxon>Spermatophyta</taxon>
        <taxon>Magnoliopsida</taxon>
        <taxon>eudicotyledons</taxon>
        <taxon>Gunneridae</taxon>
        <taxon>Pentapetalae</taxon>
        <taxon>rosids</taxon>
        <taxon>fabids</taxon>
        <taxon>Malpighiales</taxon>
        <taxon>Rhizophoraceae</taxon>
        <taxon>Rhizophora</taxon>
    </lineage>
</organism>
<accession>A0A2P2NCW0</accession>
<dbReference type="EMBL" id="GGEC01059829">
    <property type="protein sequence ID" value="MBX40313.1"/>
    <property type="molecule type" value="Transcribed_RNA"/>
</dbReference>
<dbReference type="AlphaFoldDB" id="A0A2P2NCW0"/>
<sequence length="53" mass="5979">MVLSVICMSYKSKCLFQLNCSSKIEDTAGEYFDAVMFSQLLPRALVSVLTYFS</sequence>